<dbReference type="AlphaFoldDB" id="A0A7M5VA87"/>
<dbReference type="GeneID" id="136808210"/>
<keyword evidence="3" id="KW-1185">Reference proteome</keyword>
<evidence type="ECO:0000313" key="2">
    <source>
        <dbReference type="EnsemblMetazoa" id="CLYHEMP006300.1"/>
    </source>
</evidence>
<proteinExistence type="predicted"/>
<dbReference type="EnsemblMetazoa" id="CLYHEMT006300.1">
    <property type="protein sequence ID" value="CLYHEMP006300.1"/>
    <property type="gene ID" value="CLYHEMG006300"/>
</dbReference>
<feature type="signal peptide" evidence="1">
    <location>
        <begin position="1"/>
        <end position="17"/>
    </location>
</feature>
<organism evidence="2 3">
    <name type="scientific">Clytia hemisphaerica</name>
    <dbReference type="NCBI Taxonomy" id="252671"/>
    <lineage>
        <taxon>Eukaryota</taxon>
        <taxon>Metazoa</taxon>
        <taxon>Cnidaria</taxon>
        <taxon>Hydrozoa</taxon>
        <taxon>Hydroidolina</taxon>
        <taxon>Leptothecata</taxon>
        <taxon>Obeliida</taxon>
        <taxon>Clytiidae</taxon>
        <taxon>Clytia</taxon>
    </lineage>
</organism>
<sequence length="188" mass="20659">MVFKIILLCAVIGFSFQAQTLRELKFVGGSVGTTSVYSLPSWKAENAFLQGSDQVWHSGRNAQGTGNLDYAFPHLIWYKFRQAFIPARLSFKSRPTSNSGCGSHGCAATKYQFIGTNDPKCDQYSKWTVVCEDLSGDGISNINSSPKYCTVDESMRESFSCLGISVLDSAYTGASEVSINGIRMWARD</sequence>
<feature type="chain" id="PRO_5029550739" evidence="1">
    <location>
        <begin position="18"/>
        <end position="188"/>
    </location>
</feature>
<protein>
    <submittedName>
        <fullName evidence="2">Uncharacterized protein</fullName>
    </submittedName>
</protein>
<reference evidence="2" key="1">
    <citation type="submission" date="2021-01" db="UniProtKB">
        <authorList>
            <consortium name="EnsemblMetazoa"/>
        </authorList>
    </citation>
    <scope>IDENTIFICATION</scope>
</reference>
<accession>A0A7M5VA87</accession>
<dbReference type="Proteomes" id="UP000594262">
    <property type="component" value="Unplaced"/>
</dbReference>
<keyword evidence="1" id="KW-0732">Signal</keyword>
<evidence type="ECO:0000313" key="3">
    <source>
        <dbReference type="Proteomes" id="UP000594262"/>
    </source>
</evidence>
<dbReference type="RefSeq" id="XP_066920847.1">
    <property type="nucleotide sequence ID" value="XM_067064746.1"/>
</dbReference>
<name>A0A7M5VA87_9CNID</name>
<evidence type="ECO:0000256" key="1">
    <source>
        <dbReference type="SAM" id="SignalP"/>
    </source>
</evidence>